<proteinExistence type="predicted"/>
<dbReference type="EMBL" id="CAJVCH010544825">
    <property type="protein sequence ID" value="CAG7827780.1"/>
    <property type="molecule type" value="Genomic_DNA"/>
</dbReference>
<feature type="non-terminal residue" evidence="1">
    <location>
        <position position="1"/>
    </location>
</feature>
<reference evidence="1" key="1">
    <citation type="submission" date="2021-06" db="EMBL/GenBank/DDBJ databases">
        <authorList>
            <person name="Hodson N. C."/>
            <person name="Mongue J. A."/>
            <person name="Jaron S. K."/>
        </authorList>
    </citation>
    <scope>NUCLEOTIDE SEQUENCE</scope>
</reference>
<sequence length="19" mass="2352">IHLRERRFHCRRNSLSALS</sequence>
<evidence type="ECO:0000313" key="2">
    <source>
        <dbReference type="Proteomes" id="UP000708208"/>
    </source>
</evidence>
<keyword evidence="2" id="KW-1185">Reference proteome</keyword>
<dbReference type="AlphaFoldDB" id="A0A8J2LTH0"/>
<protein>
    <submittedName>
        <fullName evidence="1">Uncharacterized protein</fullName>
    </submittedName>
</protein>
<accession>A0A8J2LTH0</accession>
<organism evidence="1 2">
    <name type="scientific">Allacma fusca</name>
    <dbReference type="NCBI Taxonomy" id="39272"/>
    <lineage>
        <taxon>Eukaryota</taxon>
        <taxon>Metazoa</taxon>
        <taxon>Ecdysozoa</taxon>
        <taxon>Arthropoda</taxon>
        <taxon>Hexapoda</taxon>
        <taxon>Collembola</taxon>
        <taxon>Symphypleona</taxon>
        <taxon>Sminthuridae</taxon>
        <taxon>Allacma</taxon>
    </lineage>
</organism>
<gene>
    <name evidence="1" type="ORF">AFUS01_LOCUS37743</name>
</gene>
<name>A0A8J2LTH0_9HEXA</name>
<comment type="caution">
    <text evidence="1">The sequence shown here is derived from an EMBL/GenBank/DDBJ whole genome shotgun (WGS) entry which is preliminary data.</text>
</comment>
<dbReference type="Proteomes" id="UP000708208">
    <property type="component" value="Unassembled WGS sequence"/>
</dbReference>
<evidence type="ECO:0000313" key="1">
    <source>
        <dbReference type="EMBL" id="CAG7827780.1"/>
    </source>
</evidence>